<dbReference type="GO" id="GO:0051225">
    <property type="term" value="P:spindle assembly"/>
    <property type="evidence" value="ECO:0007669"/>
    <property type="project" value="TreeGrafter"/>
</dbReference>
<evidence type="ECO:0000256" key="2">
    <source>
        <dbReference type="ARBA" id="ARBA00022490"/>
    </source>
</evidence>
<name>G4TQV1_SERID</name>
<keyword evidence="4 5" id="KW-0206">Cytoskeleton</keyword>
<comment type="subcellular location">
    <subcellularLocation>
        <location evidence="5">Cytoplasm</location>
        <location evidence="5">Cytoskeleton</location>
        <location evidence="5">Microtubule organizing center</location>
    </subcellularLocation>
</comment>
<dbReference type="GO" id="GO:0000930">
    <property type="term" value="C:gamma-tubulin complex"/>
    <property type="evidence" value="ECO:0007669"/>
    <property type="project" value="TreeGrafter"/>
</dbReference>
<evidence type="ECO:0000256" key="5">
    <source>
        <dbReference type="RuleBase" id="RU363050"/>
    </source>
</evidence>
<dbReference type="PANTHER" id="PTHR19302">
    <property type="entry name" value="GAMMA TUBULIN COMPLEX PROTEIN"/>
    <property type="match status" value="1"/>
</dbReference>
<comment type="caution">
    <text evidence="8">The sequence shown here is derived from an EMBL/GenBank/DDBJ whole genome shotgun (WGS) entry which is preliminary data.</text>
</comment>
<evidence type="ECO:0000313" key="9">
    <source>
        <dbReference type="Proteomes" id="UP000007148"/>
    </source>
</evidence>
<keyword evidence="2 5" id="KW-0963">Cytoplasm</keyword>
<keyword evidence="9" id="KW-1185">Reference proteome</keyword>
<comment type="similarity">
    <text evidence="1 5">Belongs to the TUBGCP family.</text>
</comment>
<evidence type="ECO:0000313" key="8">
    <source>
        <dbReference type="EMBL" id="CCA73694.1"/>
    </source>
</evidence>
<gene>
    <name evidence="8" type="ORF">PIIN_07648</name>
</gene>
<dbReference type="HOGENOM" id="CLU_011863_0_0_1"/>
<sequence>MSILDELPSILSSSHSHGPPDLEPLEPIHFGFFVPRLDSKPQNPIIDTIELEDYSGRSSRPSPGVASIQTGQPLQGTVVVPNGQDALKISIPSNKTPVSDIWMTAAAGSDALGNNLKTWDSVRYSRTRDAERGDLLSEQDLSVFVAAQDFVIPHVHAPGSSRLHFPPAELMEILVTNLTGHSSRLYDWDSSTESFRQSKEYADKIILANGFTEELSKSIISLYLAIGTSFRRLDSLIQDVRHRVLHPTMHAFLHSLEMIVESLRKQLARARIRQSSVFSRLWLQYADIKESLAALAELCNVDATASPPFKPIPDEPAALLTHIYTFTERHIASFSPRSIRASFAYLLSTASHPFLRTVEESIGIGSAKGLLVNPASSRKSAYAETDEFGFHEEDDVAVLNMDEAPPEYPSFFSAKLKSEVIQATRGLKVLTAADPNHPLLKDYTQRRCEWVWHEDRIEEICTGSKPEALINATLHLESRSHTEPDEEGDVEGVQYKPELANFRIFDMEPGSQWSRVDQDVTSLPIDTTPFQSFLATFPDELPLSTPSISLLADVVLMPLKVQSDRLLNALLERFLTPPLSLPSHFLLLHSFMLLGSQNFTMRLRGALFSDSDAYQPVGRGTRARTRARLGIMDDRDIAAEQEDLNRGQDGINAPAKWGIGLGVGLSERGIWPPGGTELGFALRRVIVDTLDEMKAEKHSGHDADSGDEEEAPKEEVDVIKEAEWRLGFAIRDLPIDEARQDWLNPSSLAALDFLYLDYKPPLPVAALITPVLLSKYQRLFNFLLRLLRADTVSRGLFWSIQKGGAGFNSAAATALLRRFRFHTHTFVSVLTSYVFDTVVRTNFDAFNLKLRTIEELHYMRQREWNQLNTARPGSSHQQEPPKPAADIFEVMGDHSKMLDKILGGCMLRTQQRAISDVVEDILSIILLLGSLVRDFKRHALSEEDATAQLQKLHTTFERKMMTLTKVLRAMDDKSELRSLLSALATSDRDYEVLTRNTGTKRDIGLSDLLVRMDPGEWWKRELERRTRAKRAKDATQIPDIG</sequence>
<dbReference type="STRING" id="1109443.G4TQV1"/>
<dbReference type="GO" id="GO:0007020">
    <property type="term" value="P:microtubule nucleation"/>
    <property type="evidence" value="ECO:0007669"/>
    <property type="project" value="InterPro"/>
</dbReference>
<organism evidence="8 9">
    <name type="scientific">Serendipita indica (strain DSM 11827)</name>
    <name type="common">Root endophyte fungus</name>
    <name type="synonym">Piriformospora indica</name>
    <dbReference type="NCBI Taxonomy" id="1109443"/>
    <lineage>
        <taxon>Eukaryota</taxon>
        <taxon>Fungi</taxon>
        <taxon>Dikarya</taxon>
        <taxon>Basidiomycota</taxon>
        <taxon>Agaricomycotina</taxon>
        <taxon>Agaricomycetes</taxon>
        <taxon>Sebacinales</taxon>
        <taxon>Serendipitaceae</taxon>
        <taxon>Serendipita</taxon>
    </lineage>
</organism>
<dbReference type="InterPro" id="IPR007259">
    <property type="entry name" value="GCP"/>
</dbReference>
<reference evidence="8 9" key="1">
    <citation type="journal article" date="2011" name="PLoS Pathog.">
        <title>Endophytic Life Strategies Decoded by Genome and Transcriptome Analyses of the Mutualistic Root Symbiont Piriformospora indica.</title>
        <authorList>
            <person name="Zuccaro A."/>
            <person name="Lahrmann U."/>
            <person name="Guldener U."/>
            <person name="Langen G."/>
            <person name="Pfiffi S."/>
            <person name="Biedenkopf D."/>
            <person name="Wong P."/>
            <person name="Samans B."/>
            <person name="Grimm C."/>
            <person name="Basiewicz M."/>
            <person name="Murat C."/>
            <person name="Martin F."/>
            <person name="Kogel K.H."/>
        </authorList>
    </citation>
    <scope>NUCLEOTIDE SEQUENCE [LARGE SCALE GENOMIC DNA]</scope>
    <source>
        <strain evidence="8 9">DSM 11827</strain>
    </source>
</reference>
<keyword evidence="3 5" id="KW-0493">Microtubule</keyword>
<dbReference type="eggNOG" id="KOG2000">
    <property type="taxonomic scope" value="Eukaryota"/>
</dbReference>
<dbReference type="InterPro" id="IPR040457">
    <property type="entry name" value="GCP_C"/>
</dbReference>
<dbReference type="GO" id="GO:0000922">
    <property type="term" value="C:spindle pole"/>
    <property type="evidence" value="ECO:0007669"/>
    <property type="project" value="InterPro"/>
</dbReference>
<dbReference type="OMA" id="DYCFHVG"/>
<dbReference type="GO" id="GO:0051011">
    <property type="term" value="F:microtubule minus-end binding"/>
    <property type="evidence" value="ECO:0007669"/>
    <property type="project" value="TreeGrafter"/>
</dbReference>
<dbReference type="GO" id="GO:0005874">
    <property type="term" value="C:microtubule"/>
    <property type="evidence" value="ECO:0007669"/>
    <property type="project" value="UniProtKB-KW"/>
</dbReference>
<dbReference type="GO" id="GO:0031122">
    <property type="term" value="P:cytoplasmic microtubule organization"/>
    <property type="evidence" value="ECO:0007669"/>
    <property type="project" value="TreeGrafter"/>
</dbReference>
<dbReference type="Gene3D" id="1.20.120.1900">
    <property type="entry name" value="Gamma-tubulin complex, C-terminal domain"/>
    <property type="match status" value="1"/>
</dbReference>
<evidence type="ECO:0000256" key="4">
    <source>
        <dbReference type="ARBA" id="ARBA00023212"/>
    </source>
</evidence>
<feature type="domain" description="Gamma tubulin complex component C-terminal" evidence="6">
    <location>
        <begin position="581"/>
        <end position="1017"/>
    </location>
</feature>
<dbReference type="Pfam" id="PF04130">
    <property type="entry name" value="GCP_C_terminal"/>
    <property type="match status" value="1"/>
</dbReference>
<dbReference type="InParanoid" id="G4TQV1"/>
<dbReference type="AlphaFoldDB" id="G4TQV1"/>
<evidence type="ECO:0000256" key="3">
    <source>
        <dbReference type="ARBA" id="ARBA00022701"/>
    </source>
</evidence>
<dbReference type="Proteomes" id="UP000007148">
    <property type="component" value="Unassembled WGS sequence"/>
</dbReference>
<dbReference type="InterPro" id="IPR041470">
    <property type="entry name" value="GCP_N"/>
</dbReference>
<evidence type="ECO:0000259" key="7">
    <source>
        <dbReference type="Pfam" id="PF17681"/>
    </source>
</evidence>
<proteinExistence type="inferred from homology"/>
<dbReference type="EMBL" id="CAFZ01000245">
    <property type="protein sequence ID" value="CCA73694.1"/>
    <property type="molecule type" value="Genomic_DNA"/>
</dbReference>
<dbReference type="GO" id="GO:0043015">
    <property type="term" value="F:gamma-tubulin binding"/>
    <property type="evidence" value="ECO:0007669"/>
    <property type="project" value="InterPro"/>
</dbReference>
<feature type="domain" description="Gamma tubulin complex component protein N-terminal" evidence="7">
    <location>
        <begin position="172"/>
        <end position="433"/>
    </location>
</feature>
<dbReference type="PANTHER" id="PTHR19302:SF70">
    <property type="entry name" value="GAMMA-TUBULIN COMPLEX COMPONENT 6"/>
    <property type="match status" value="1"/>
</dbReference>
<dbReference type="GO" id="GO:0005816">
    <property type="term" value="C:spindle pole body"/>
    <property type="evidence" value="ECO:0007669"/>
    <property type="project" value="UniProtKB-ARBA"/>
</dbReference>
<dbReference type="Pfam" id="PF17681">
    <property type="entry name" value="GCP_N_terminal"/>
    <property type="match status" value="1"/>
</dbReference>
<dbReference type="OrthoDB" id="775571at2759"/>
<evidence type="ECO:0000256" key="1">
    <source>
        <dbReference type="ARBA" id="ARBA00010337"/>
    </source>
</evidence>
<dbReference type="GO" id="GO:0000278">
    <property type="term" value="P:mitotic cell cycle"/>
    <property type="evidence" value="ECO:0007669"/>
    <property type="project" value="TreeGrafter"/>
</dbReference>
<dbReference type="InterPro" id="IPR042241">
    <property type="entry name" value="GCP_C_sf"/>
</dbReference>
<evidence type="ECO:0000259" key="6">
    <source>
        <dbReference type="Pfam" id="PF04130"/>
    </source>
</evidence>
<accession>G4TQV1</accession>
<protein>
    <recommendedName>
        <fullName evidence="5">Spindle pole body component</fullName>
    </recommendedName>
</protein>
<dbReference type="GO" id="GO:0051321">
    <property type="term" value="P:meiotic cell cycle"/>
    <property type="evidence" value="ECO:0007669"/>
    <property type="project" value="TreeGrafter"/>
</dbReference>